<dbReference type="KEGG" id="tsph:KIH39_09270"/>
<keyword evidence="3" id="KW-1185">Reference proteome</keyword>
<dbReference type="NCBIfam" id="TIGR03165">
    <property type="entry name" value="F1F0_chp_2"/>
    <property type="match status" value="1"/>
</dbReference>
<dbReference type="InterPro" id="IPR017581">
    <property type="entry name" value="AtpR-like"/>
</dbReference>
<evidence type="ECO:0000256" key="1">
    <source>
        <dbReference type="SAM" id="Phobius"/>
    </source>
</evidence>
<evidence type="ECO:0000313" key="3">
    <source>
        <dbReference type="Proteomes" id="UP000676194"/>
    </source>
</evidence>
<sequence>MSSYSNLAYAWIAGLLLGIVFLGGLWWTVQKGLVSNNPALWFLGSFLLRAALVLVGFYFVSQGPWESLSACLLGFLCARIFVVRGLARMLLRERTELVKENPLAS</sequence>
<evidence type="ECO:0000313" key="2">
    <source>
        <dbReference type="EMBL" id="QVL34078.1"/>
    </source>
</evidence>
<keyword evidence="1" id="KW-0812">Transmembrane</keyword>
<feature type="transmembrane region" description="Helical" evidence="1">
    <location>
        <begin position="67"/>
        <end position="87"/>
    </location>
</feature>
<proteinExistence type="predicted"/>
<protein>
    <submittedName>
        <fullName evidence="2">ATP synthase subunit I</fullName>
    </submittedName>
</protein>
<dbReference type="Proteomes" id="UP000676194">
    <property type="component" value="Chromosome"/>
</dbReference>
<name>A0A8E6B8Y2_9BACT</name>
<accession>A0A8E6B8Y2</accession>
<dbReference type="Pfam" id="PF12966">
    <property type="entry name" value="AtpR"/>
    <property type="match status" value="1"/>
</dbReference>
<dbReference type="RefSeq" id="WP_213499051.1">
    <property type="nucleotide sequence ID" value="NZ_CP074694.1"/>
</dbReference>
<keyword evidence="1" id="KW-0472">Membrane</keyword>
<gene>
    <name evidence="2" type="ORF">KIH39_09270</name>
</gene>
<feature type="transmembrane region" description="Helical" evidence="1">
    <location>
        <begin position="6"/>
        <end position="27"/>
    </location>
</feature>
<reference evidence="2" key="1">
    <citation type="submission" date="2021-05" db="EMBL/GenBank/DDBJ databases">
        <title>Complete genome sequence of the cellulolytic planctomycete Telmatocola sphagniphila SP2T and characterization of the first cellulase from planctomycetes.</title>
        <authorList>
            <person name="Rakitin A.L."/>
            <person name="Beletsky A.V."/>
            <person name="Naumoff D.G."/>
            <person name="Kulichevskaya I.S."/>
            <person name="Mardanov A.V."/>
            <person name="Ravin N.V."/>
            <person name="Dedysh S.N."/>
        </authorList>
    </citation>
    <scope>NUCLEOTIDE SEQUENCE</scope>
    <source>
        <strain evidence="2">SP2T</strain>
    </source>
</reference>
<keyword evidence="1" id="KW-1133">Transmembrane helix</keyword>
<dbReference type="EMBL" id="CP074694">
    <property type="protein sequence ID" value="QVL34078.1"/>
    <property type="molecule type" value="Genomic_DNA"/>
</dbReference>
<feature type="transmembrane region" description="Helical" evidence="1">
    <location>
        <begin position="39"/>
        <end position="61"/>
    </location>
</feature>
<organism evidence="2 3">
    <name type="scientific">Telmatocola sphagniphila</name>
    <dbReference type="NCBI Taxonomy" id="1123043"/>
    <lineage>
        <taxon>Bacteria</taxon>
        <taxon>Pseudomonadati</taxon>
        <taxon>Planctomycetota</taxon>
        <taxon>Planctomycetia</taxon>
        <taxon>Gemmatales</taxon>
        <taxon>Gemmataceae</taxon>
    </lineage>
</organism>
<dbReference type="AlphaFoldDB" id="A0A8E6B8Y2"/>